<evidence type="ECO:0000313" key="1">
    <source>
        <dbReference type="EMBL" id="EJW91240.1"/>
    </source>
</evidence>
<accession>J9BUJ3</accession>
<gene>
    <name evidence="1" type="ORF">EVA_20653</name>
</gene>
<organism evidence="1">
    <name type="scientific">gut metagenome</name>
    <dbReference type="NCBI Taxonomy" id="749906"/>
    <lineage>
        <taxon>unclassified sequences</taxon>
        <taxon>metagenomes</taxon>
        <taxon>organismal metagenomes</taxon>
    </lineage>
</organism>
<sequence>MGNMVRPMRPTMTITIERTAEKTGRSIKKFTFIGFWNFT</sequence>
<comment type="caution">
    <text evidence="1">The sequence shown here is derived from an EMBL/GenBank/DDBJ whole genome shotgun (WGS) entry which is preliminary data.</text>
</comment>
<dbReference type="AlphaFoldDB" id="J9BUJ3"/>
<name>J9BUJ3_9ZZZZ</name>
<proteinExistence type="predicted"/>
<reference evidence="1" key="1">
    <citation type="journal article" date="2012" name="PLoS ONE">
        <title>Gene sets for utilization of primary and secondary nutrition supplies in the distal gut of endangered iberian lynx.</title>
        <authorList>
            <person name="Alcaide M."/>
            <person name="Messina E."/>
            <person name="Richter M."/>
            <person name="Bargiela R."/>
            <person name="Peplies J."/>
            <person name="Huws S.A."/>
            <person name="Newbold C.J."/>
            <person name="Golyshin P.N."/>
            <person name="Simon M.A."/>
            <person name="Lopez G."/>
            <person name="Yakimov M.M."/>
            <person name="Ferrer M."/>
        </authorList>
    </citation>
    <scope>NUCLEOTIDE SEQUENCE</scope>
</reference>
<protein>
    <submittedName>
        <fullName evidence="1">Uncharacterized protein</fullName>
    </submittedName>
</protein>
<dbReference type="EMBL" id="AMCI01008310">
    <property type="protein sequence ID" value="EJW91240.1"/>
    <property type="molecule type" value="Genomic_DNA"/>
</dbReference>